<accession>A0A9P7A7S0</accession>
<dbReference type="GO" id="GO:0006368">
    <property type="term" value="P:transcription elongation by RNA polymerase II"/>
    <property type="evidence" value="ECO:0007669"/>
    <property type="project" value="InterPro"/>
</dbReference>
<dbReference type="SUPFAM" id="SSF46785">
    <property type="entry name" value="Winged helix' DNA-binding domain"/>
    <property type="match status" value="1"/>
</dbReference>
<protein>
    <recommendedName>
        <fullName evidence="1">RNA polymerase II elongation factor ELL N-terminal domain-containing protein</fullName>
    </recommendedName>
</protein>
<sequence>MMLISPILDQIMQGARNLKWKIRGSGTVAKKSAQRDTLCTPSPPTAVVREILRIPQTASSKANADVRMRLVHFLAVETCETDLAVARVCGNNCDATTRSNLLSILEEVAEQAPARGDKKWSLKDSTWLEVRPYEWETYRPSERNNIARQGRLVLSSLKIPESEPVWDHFRLRTLALPTGAVLHSSHGNDTITGPPAGILQHKPKPKRPTVLIPPAFFDGERGAGSSRSCAQNLVSGMPRRRDGSDIQLREPPIIEVPCTAGKPIGHYHARKPSASSSRPLNTHLTEQPSTLAATQSAPSSPQLTLPTVAATASMRSAVAGTAGTTGTLPRPNITIAGWRARFMAWVCCMHIQHTEDQH</sequence>
<dbReference type="InterPro" id="IPR036390">
    <property type="entry name" value="WH_DNA-bd_sf"/>
</dbReference>
<dbReference type="GO" id="GO:0008023">
    <property type="term" value="C:transcription elongation factor complex"/>
    <property type="evidence" value="ECO:0007669"/>
    <property type="project" value="InterPro"/>
</dbReference>
<organism evidence="2 3">
    <name type="scientific">Suillus placidus</name>
    <dbReference type="NCBI Taxonomy" id="48579"/>
    <lineage>
        <taxon>Eukaryota</taxon>
        <taxon>Fungi</taxon>
        <taxon>Dikarya</taxon>
        <taxon>Basidiomycota</taxon>
        <taxon>Agaricomycotina</taxon>
        <taxon>Agaricomycetes</taxon>
        <taxon>Agaricomycetidae</taxon>
        <taxon>Boletales</taxon>
        <taxon>Suillineae</taxon>
        <taxon>Suillaceae</taxon>
        <taxon>Suillus</taxon>
    </lineage>
</organism>
<name>A0A9P7A7S0_9AGAM</name>
<evidence type="ECO:0000313" key="2">
    <source>
        <dbReference type="EMBL" id="KAG1784060.1"/>
    </source>
</evidence>
<dbReference type="AlphaFoldDB" id="A0A9P7A7S0"/>
<reference evidence="2" key="1">
    <citation type="journal article" date="2020" name="New Phytol.">
        <title>Comparative genomics reveals dynamic genome evolution in host specialist ectomycorrhizal fungi.</title>
        <authorList>
            <person name="Lofgren L.A."/>
            <person name="Nguyen N.H."/>
            <person name="Vilgalys R."/>
            <person name="Ruytinx J."/>
            <person name="Liao H.L."/>
            <person name="Branco S."/>
            <person name="Kuo A."/>
            <person name="LaButti K."/>
            <person name="Lipzen A."/>
            <person name="Andreopoulos W."/>
            <person name="Pangilinan J."/>
            <person name="Riley R."/>
            <person name="Hundley H."/>
            <person name="Na H."/>
            <person name="Barry K."/>
            <person name="Grigoriev I.V."/>
            <person name="Stajich J.E."/>
            <person name="Kennedy P.G."/>
        </authorList>
    </citation>
    <scope>NUCLEOTIDE SEQUENCE</scope>
    <source>
        <strain evidence="2">DOB743</strain>
    </source>
</reference>
<dbReference type="Gene3D" id="1.10.10.2670">
    <property type="entry name" value="E3 ubiquitin-protein ligase"/>
    <property type="match status" value="1"/>
</dbReference>
<keyword evidence="3" id="KW-1185">Reference proteome</keyword>
<dbReference type="EMBL" id="JABBWD010000001">
    <property type="protein sequence ID" value="KAG1784060.1"/>
    <property type="molecule type" value="Genomic_DNA"/>
</dbReference>
<dbReference type="Pfam" id="PF10390">
    <property type="entry name" value="ELL"/>
    <property type="match status" value="1"/>
</dbReference>
<dbReference type="OrthoDB" id="2587563at2759"/>
<dbReference type="Proteomes" id="UP000714275">
    <property type="component" value="Unassembled WGS sequence"/>
</dbReference>
<gene>
    <name evidence="2" type="ORF">EV702DRAFT_31407</name>
</gene>
<dbReference type="InterPro" id="IPR042065">
    <property type="entry name" value="E3_ELL-like"/>
</dbReference>
<evidence type="ECO:0000259" key="1">
    <source>
        <dbReference type="Pfam" id="PF10390"/>
    </source>
</evidence>
<dbReference type="InterPro" id="IPR019464">
    <property type="entry name" value="ELL_N"/>
</dbReference>
<evidence type="ECO:0000313" key="3">
    <source>
        <dbReference type="Proteomes" id="UP000714275"/>
    </source>
</evidence>
<proteinExistence type="predicted"/>
<feature type="domain" description="RNA polymerase II elongation factor ELL N-terminal" evidence="1">
    <location>
        <begin position="23"/>
        <end position="148"/>
    </location>
</feature>
<comment type="caution">
    <text evidence="2">The sequence shown here is derived from an EMBL/GenBank/DDBJ whole genome shotgun (WGS) entry which is preliminary data.</text>
</comment>